<dbReference type="Gene3D" id="3.60.15.10">
    <property type="entry name" value="Ribonuclease Z/Hydroxyacylglutathione hydrolase-like"/>
    <property type="match status" value="1"/>
</dbReference>
<dbReference type="EMBL" id="JAWONS010000186">
    <property type="protein sequence ID" value="MDW2798314.1"/>
    <property type="molecule type" value="Genomic_DNA"/>
</dbReference>
<evidence type="ECO:0000313" key="2">
    <source>
        <dbReference type="Proteomes" id="UP001276854"/>
    </source>
</evidence>
<comment type="caution">
    <text evidence="1">The sequence shown here is derived from an EMBL/GenBank/DDBJ whole genome shotgun (WGS) entry which is preliminary data.</text>
</comment>
<gene>
    <name evidence="1" type="ORF">RZO55_12090</name>
</gene>
<protein>
    <submittedName>
        <fullName evidence="1">MBL fold metallo-hydrolase</fullName>
    </submittedName>
</protein>
<dbReference type="InterPro" id="IPR036866">
    <property type="entry name" value="RibonucZ/Hydroxyglut_hydro"/>
</dbReference>
<sequence length="211" mass="24168">MYSHMDPDHTMGMRLFEQLKMDWLSDSIGIKCSDPVKVVSLPTVLEDLKKQGTKYGSALDYYASCGLIKLQADNFLKLDSINIEMIPANEDKSVTIFLISENDKKVIYAPCDVKPFPDNDKFYDAETLIIGNTIIGDVLKNGFVLKEDNPLRDELFVMEEIVALKEKYHIKKVIITHIEEDWGKSYDEYLELQKTYNGICFAYDGMEVLNV</sequence>
<dbReference type="Proteomes" id="UP001276854">
    <property type="component" value="Unassembled WGS sequence"/>
</dbReference>
<dbReference type="SUPFAM" id="SSF56281">
    <property type="entry name" value="Metallo-hydrolase/oxidoreductase"/>
    <property type="match status" value="1"/>
</dbReference>
<accession>A0ABU4GL28</accession>
<keyword evidence="2" id="KW-1185">Reference proteome</keyword>
<proteinExistence type="predicted"/>
<reference evidence="1 2" key="1">
    <citation type="submission" date="2023-10" db="EMBL/GenBank/DDBJ databases">
        <title>A novel Glycoside Hydrolase 43-Like Enzyme from Clostrdium boliviensis is an Endo-xylanase, and a Candidate for Xylooligosaccharides Production from Different Xylan Substrates.</title>
        <authorList>
            <person name="Alvarez M.T."/>
            <person name="Rocabado-Villegas L.R."/>
            <person name="Salas-Veizaga D.M."/>
            <person name="Linares-Pasten J.A."/>
            <person name="Gudmundsdottir E.E."/>
            <person name="Hreggvidsson G.O."/>
            <person name="Adlercreutz P."/>
            <person name="Nordberg Karlsson E."/>
        </authorList>
    </citation>
    <scope>NUCLEOTIDE SEQUENCE [LARGE SCALE GENOMIC DNA]</scope>
    <source>
        <strain evidence="1 2">E-1</strain>
    </source>
</reference>
<organism evidence="1 2">
    <name type="scientific">Clostridium boliviensis</name>
    <dbReference type="NCBI Taxonomy" id="318465"/>
    <lineage>
        <taxon>Bacteria</taxon>
        <taxon>Bacillati</taxon>
        <taxon>Bacillota</taxon>
        <taxon>Clostridia</taxon>
        <taxon>Eubacteriales</taxon>
        <taxon>Clostridiaceae</taxon>
        <taxon>Clostridium</taxon>
    </lineage>
</organism>
<name>A0ABU4GL28_9CLOT</name>
<evidence type="ECO:0000313" key="1">
    <source>
        <dbReference type="EMBL" id="MDW2798314.1"/>
    </source>
</evidence>